<reference evidence="2" key="1">
    <citation type="journal article" date="2023" name="Insect Mol. Biol.">
        <title>Genome sequencing provides insights into the evolution of gene families encoding plant cell wall-degrading enzymes in longhorned beetles.</title>
        <authorList>
            <person name="Shin N.R."/>
            <person name="Okamura Y."/>
            <person name="Kirsch R."/>
            <person name="Pauchet Y."/>
        </authorList>
    </citation>
    <scope>NUCLEOTIDE SEQUENCE</scope>
    <source>
        <strain evidence="2">AMC_N1</strain>
    </source>
</reference>
<accession>A0AAV8XPC3</accession>
<evidence type="ECO:0000313" key="2">
    <source>
        <dbReference type="EMBL" id="KAJ8940425.1"/>
    </source>
</evidence>
<organism evidence="2 3">
    <name type="scientific">Aromia moschata</name>
    <dbReference type="NCBI Taxonomy" id="1265417"/>
    <lineage>
        <taxon>Eukaryota</taxon>
        <taxon>Metazoa</taxon>
        <taxon>Ecdysozoa</taxon>
        <taxon>Arthropoda</taxon>
        <taxon>Hexapoda</taxon>
        <taxon>Insecta</taxon>
        <taxon>Pterygota</taxon>
        <taxon>Neoptera</taxon>
        <taxon>Endopterygota</taxon>
        <taxon>Coleoptera</taxon>
        <taxon>Polyphaga</taxon>
        <taxon>Cucujiformia</taxon>
        <taxon>Chrysomeloidea</taxon>
        <taxon>Cerambycidae</taxon>
        <taxon>Cerambycinae</taxon>
        <taxon>Callichromatini</taxon>
        <taxon>Aromia</taxon>
    </lineage>
</organism>
<keyword evidence="3" id="KW-1185">Reference proteome</keyword>
<protein>
    <submittedName>
        <fullName evidence="2">Uncharacterized protein</fullName>
    </submittedName>
</protein>
<dbReference type="AlphaFoldDB" id="A0AAV8XPC3"/>
<dbReference type="Proteomes" id="UP001162162">
    <property type="component" value="Unassembled WGS sequence"/>
</dbReference>
<gene>
    <name evidence="2" type="ORF">NQ318_009218</name>
</gene>
<dbReference type="EMBL" id="JAPWTK010000432">
    <property type="protein sequence ID" value="KAJ8940425.1"/>
    <property type="molecule type" value="Genomic_DNA"/>
</dbReference>
<feature type="compositionally biased region" description="Basic and acidic residues" evidence="1">
    <location>
        <begin position="64"/>
        <end position="80"/>
    </location>
</feature>
<name>A0AAV8XPC3_9CUCU</name>
<sequence>MDVQVSWSADDSNMLGEMCPLSVNIVLGVRDKLFRILLVIVSALPAHLQVKHGSSDEAFVSKESSQEELRLDHPDRRLLDSDESSGIPEDDIDTTAHIKLRSTVSLPSVSATQSTAYYPYFNNSAAHRVAKI</sequence>
<evidence type="ECO:0000256" key="1">
    <source>
        <dbReference type="SAM" id="MobiDB-lite"/>
    </source>
</evidence>
<proteinExistence type="predicted"/>
<comment type="caution">
    <text evidence="2">The sequence shown here is derived from an EMBL/GenBank/DDBJ whole genome shotgun (WGS) entry which is preliminary data.</text>
</comment>
<evidence type="ECO:0000313" key="3">
    <source>
        <dbReference type="Proteomes" id="UP001162162"/>
    </source>
</evidence>
<feature type="region of interest" description="Disordered" evidence="1">
    <location>
        <begin position="55"/>
        <end position="92"/>
    </location>
</feature>